<dbReference type="EC" id="3.1.1.74" evidence="3"/>
<dbReference type="PANTHER" id="PTHR48250:SF2">
    <property type="entry name" value="CUTINASE"/>
    <property type="match status" value="1"/>
</dbReference>
<evidence type="ECO:0000256" key="7">
    <source>
        <dbReference type="ARBA" id="ARBA00022801"/>
    </source>
</evidence>
<comment type="subcellular location">
    <subcellularLocation>
        <location evidence="1">Secreted</location>
    </subcellularLocation>
</comment>
<gene>
    <name evidence="13" type="ORF">H0H81_011230</name>
</gene>
<organism evidence="13 14">
    <name type="scientific">Sphagnurus paluster</name>
    <dbReference type="NCBI Taxonomy" id="117069"/>
    <lineage>
        <taxon>Eukaryota</taxon>
        <taxon>Fungi</taxon>
        <taxon>Dikarya</taxon>
        <taxon>Basidiomycota</taxon>
        <taxon>Agaricomycotina</taxon>
        <taxon>Agaricomycetes</taxon>
        <taxon>Agaricomycetidae</taxon>
        <taxon>Agaricales</taxon>
        <taxon>Tricholomatineae</taxon>
        <taxon>Lyophyllaceae</taxon>
        <taxon>Sphagnurus</taxon>
    </lineage>
</organism>
<evidence type="ECO:0000256" key="4">
    <source>
        <dbReference type="ARBA" id="ARBA00022487"/>
    </source>
</evidence>
<accession>A0A9P7KJH1</accession>
<comment type="catalytic activity">
    <reaction evidence="9">
        <text>cutin + H2O = cutin monomers.</text>
        <dbReference type="EC" id="3.1.1.74"/>
    </reaction>
</comment>
<proteinExistence type="inferred from homology"/>
<dbReference type="EMBL" id="JABCKI010000376">
    <property type="protein sequence ID" value="KAG5650730.1"/>
    <property type="molecule type" value="Genomic_DNA"/>
</dbReference>
<dbReference type="GO" id="GO:0050525">
    <property type="term" value="F:cutinase activity"/>
    <property type="evidence" value="ECO:0007669"/>
    <property type="project" value="UniProtKB-EC"/>
</dbReference>
<keyword evidence="6 12" id="KW-0732">Signal</keyword>
<feature type="active site" evidence="10">
    <location>
        <position position="170"/>
    </location>
</feature>
<reference evidence="13" key="1">
    <citation type="submission" date="2021-02" db="EMBL/GenBank/DDBJ databases">
        <authorList>
            <person name="Nieuwenhuis M."/>
            <person name="Van De Peppel L.J.J."/>
        </authorList>
    </citation>
    <scope>NUCLEOTIDE SEQUENCE</scope>
    <source>
        <strain evidence="13">D49</strain>
    </source>
</reference>
<evidence type="ECO:0000313" key="14">
    <source>
        <dbReference type="Proteomes" id="UP000717328"/>
    </source>
</evidence>
<dbReference type="PRINTS" id="PR00129">
    <property type="entry name" value="CUTINASE"/>
</dbReference>
<reference evidence="13" key="2">
    <citation type="submission" date="2021-10" db="EMBL/GenBank/DDBJ databases">
        <title>Phylogenomics reveals ancestral predisposition of the termite-cultivated fungus Termitomyces towards a domesticated lifestyle.</title>
        <authorList>
            <person name="Auxier B."/>
            <person name="Grum-Grzhimaylo A."/>
            <person name="Cardenas M.E."/>
            <person name="Lodge J.D."/>
            <person name="Laessoe T."/>
            <person name="Pedersen O."/>
            <person name="Smith M.E."/>
            <person name="Kuyper T.W."/>
            <person name="Franco-Molano E.A."/>
            <person name="Baroni T.J."/>
            <person name="Aanen D.K."/>
        </authorList>
    </citation>
    <scope>NUCLEOTIDE SEQUENCE</scope>
    <source>
        <strain evidence="13">D49</strain>
    </source>
</reference>
<feature type="signal peptide" evidence="12">
    <location>
        <begin position="1"/>
        <end position="17"/>
    </location>
</feature>
<feature type="active site" description="Nucleophile" evidence="10">
    <location>
        <position position="118"/>
    </location>
</feature>
<evidence type="ECO:0000256" key="6">
    <source>
        <dbReference type="ARBA" id="ARBA00022729"/>
    </source>
</evidence>
<feature type="disulfide bond" evidence="11">
    <location>
        <begin position="166"/>
        <end position="173"/>
    </location>
</feature>
<feature type="chain" id="PRO_5040415561" description="cutinase" evidence="12">
    <location>
        <begin position="18"/>
        <end position="201"/>
    </location>
</feature>
<feature type="disulfide bond" evidence="11">
    <location>
        <begin position="32"/>
        <end position="107"/>
    </location>
</feature>
<dbReference type="InterPro" id="IPR043579">
    <property type="entry name" value="CUTINASE_2"/>
</dbReference>
<evidence type="ECO:0000256" key="8">
    <source>
        <dbReference type="ARBA" id="ARBA00023157"/>
    </source>
</evidence>
<sequence length="201" mass="20124">MRSSLAVLLALALSAFAAPVADVDVEARQTPCADVSVYFARGTSESGTIGTSVGPQFKAALEATLTGKSVDFVGVPYPATVGGFLAGGDSGGATTMANLVTTKANSCASTKIVISGFSQGAQVVHLAAAKMTTAIQNRVDAAVVFGDPKKGQPFAGVINSRAITFCNAADNICAGGIIISPAHNYAAVSIPSSTHLFAAKA</sequence>
<name>A0A9P7KJH1_9AGAR</name>
<evidence type="ECO:0000256" key="12">
    <source>
        <dbReference type="SAM" id="SignalP"/>
    </source>
</evidence>
<dbReference type="Proteomes" id="UP000717328">
    <property type="component" value="Unassembled WGS sequence"/>
</dbReference>
<comment type="similarity">
    <text evidence="2">Belongs to the cutinase family.</text>
</comment>
<dbReference type="GO" id="GO:0005576">
    <property type="term" value="C:extracellular region"/>
    <property type="evidence" value="ECO:0007669"/>
    <property type="project" value="UniProtKB-SubCell"/>
</dbReference>
<dbReference type="InterPro" id="IPR029058">
    <property type="entry name" value="AB_hydrolase_fold"/>
</dbReference>
<feature type="active site" description="Proton donor/acceptor" evidence="10">
    <location>
        <position position="183"/>
    </location>
</feature>
<keyword evidence="4" id="KW-0719">Serine esterase</keyword>
<dbReference type="AlphaFoldDB" id="A0A9P7KJH1"/>
<keyword evidence="14" id="KW-1185">Reference proteome</keyword>
<dbReference type="SUPFAM" id="SSF53474">
    <property type="entry name" value="alpha/beta-Hydrolases"/>
    <property type="match status" value="1"/>
</dbReference>
<dbReference type="OrthoDB" id="3225429at2759"/>
<evidence type="ECO:0000256" key="9">
    <source>
        <dbReference type="ARBA" id="ARBA00034045"/>
    </source>
</evidence>
<dbReference type="Gene3D" id="3.40.50.1820">
    <property type="entry name" value="alpha/beta hydrolase"/>
    <property type="match status" value="1"/>
</dbReference>
<dbReference type="InterPro" id="IPR000675">
    <property type="entry name" value="Cutinase/axe"/>
</dbReference>
<dbReference type="InterPro" id="IPR011150">
    <property type="entry name" value="Cutinase_monf"/>
</dbReference>
<keyword evidence="7" id="KW-0378">Hydrolase</keyword>
<evidence type="ECO:0000256" key="10">
    <source>
        <dbReference type="PIRSR" id="PIRSR611150-1"/>
    </source>
</evidence>
<comment type="caution">
    <text evidence="13">The sequence shown here is derived from an EMBL/GenBank/DDBJ whole genome shotgun (WGS) entry which is preliminary data.</text>
</comment>
<dbReference type="PANTHER" id="PTHR48250">
    <property type="entry name" value="CUTINASE 2-RELATED"/>
    <property type="match status" value="1"/>
</dbReference>
<evidence type="ECO:0000256" key="11">
    <source>
        <dbReference type="PIRSR" id="PIRSR611150-2"/>
    </source>
</evidence>
<dbReference type="Pfam" id="PF01083">
    <property type="entry name" value="Cutinase"/>
    <property type="match status" value="1"/>
</dbReference>
<keyword evidence="5" id="KW-0964">Secreted</keyword>
<evidence type="ECO:0000256" key="1">
    <source>
        <dbReference type="ARBA" id="ARBA00004613"/>
    </source>
</evidence>
<evidence type="ECO:0000313" key="13">
    <source>
        <dbReference type="EMBL" id="KAG5650730.1"/>
    </source>
</evidence>
<evidence type="ECO:0000256" key="2">
    <source>
        <dbReference type="ARBA" id="ARBA00007534"/>
    </source>
</evidence>
<dbReference type="PROSITE" id="PS00931">
    <property type="entry name" value="CUTINASE_2"/>
    <property type="match status" value="1"/>
</dbReference>
<evidence type="ECO:0000256" key="3">
    <source>
        <dbReference type="ARBA" id="ARBA00013095"/>
    </source>
</evidence>
<dbReference type="SMART" id="SM01110">
    <property type="entry name" value="Cutinase"/>
    <property type="match status" value="1"/>
</dbReference>
<dbReference type="GO" id="GO:0016052">
    <property type="term" value="P:carbohydrate catabolic process"/>
    <property type="evidence" value="ECO:0007669"/>
    <property type="project" value="TreeGrafter"/>
</dbReference>
<protein>
    <recommendedName>
        <fullName evidence="3">cutinase</fullName>
        <ecNumber evidence="3">3.1.1.74</ecNumber>
    </recommendedName>
</protein>
<keyword evidence="8 11" id="KW-1015">Disulfide bond</keyword>
<evidence type="ECO:0000256" key="5">
    <source>
        <dbReference type="ARBA" id="ARBA00022525"/>
    </source>
</evidence>